<dbReference type="PROSITE" id="PS50931">
    <property type="entry name" value="HTH_LYSR"/>
    <property type="match status" value="1"/>
</dbReference>
<dbReference type="GO" id="GO:0032993">
    <property type="term" value="C:protein-DNA complex"/>
    <property type="evidence" value="ECO:0007669"/>
    <property type="project" value="TreeGrafter"/>
</dbReference>
<dbReference type="FunFam" id="1.10.10.10:FF:000001">
    <property type="entry name" value="LysR family transcriptional regulator"/>
    <property type="match status" value="1"/>
</dbReference>
<evidence type="ECO:0000256" key="4">
    <source>
        <dbReference type="ARBA" id="ARBA00023163"/>
    </source>
</evidence>
<dbReference type="CDD" id="cd08414">
    <property type="entry name" value="PBP2_LTTR_aromatics_like"/>
    <property type="match status" value="1"/>
</dbReference>
<dbReference type="EMBL" id="CP045644">
    <property type="protein sequence ID" value="QFZ83548.1"/>
    <property type="molecule type" value="Genomic_DNA"/>
</dbReference>
<evidence type="ECO:0000256" key="3">
    <source>
        <dbReference type="ARBA" id="ARBA00023125"/>
    </source>
</evidence>
<proteinExistence type="inferred from homology"/>
<evidence type="ECO:0000259" key="5">
    <source>
        <dbReference type="PROSITE" id="PS50931"/>
    </source>
</evidence>
<reference evidence="6 7" key="1">
    <citation type="submission" date="2019-10" db="EMBL/GenBank/DDBJ databases">
        <title>Complete genome sequence of Variovorax paradoxus 5C-2.</title>
        <authorList>
            <person name="Gogoleva N.E."/>
            <person name="Balkin A.S."/>
        </authorList>
    </citation>
    <scope>NUCLEOTIDE SEQUENCE [LARGE SCALE GENOMIC DNA]</scope>
    <source>
        <strain evidence="6 7">5C-2</strain>
    </source>
</reference>
<keyword evidence="3" id="KW-0238">DNA-binding</keyword>
<evidence type="ECO:0000256" key="2">
    <source>
        <dbReference type="ARBA" id="ARBA00023015"/>
    </source>
</evidence>
<organism evidence="6 7">
    <name type="scientific">Variovorax paradoxus</name>
    <dbReference type="NCBI Taxonomy" id="34073"/>
    <lineage>
        <taxon>Bacteria</taxon>
        <taxon>Pseudomonadati</taxon>
        <taxon>Pseudomonadota</taxon>
        <taxon>Betaproteobacteria</taxon>
        <taxon>Burkholderiales</taxon>
        <taxon>Comamonadaceae</taxon>
        <taxon>Variovorax</taxon>
    </lineage>
</organism>
<dbReference type="InterPro" id="IPR000847">
    <property type="entry name" value="LysR_HTH_N"/>
</dbReference>
<dbReference type="PRINTS" id="PR00039">
    <property type="entry name" value="HTHLYSR"/>
</dbReference>
<dbReference type="PANTHER" id="PTHR30346:SF28">
    <property type="entry name" value="HTH-TYPE TRANSCRIPTIONAL REGULATOR CYNR"/>
    <property type="match status" value="1"/>
</dbReference>
<evidence type="ECO:0000313" key="6">
    <source>
        <dbReference type="EMBL" id="QFZ83548.1"/>
    </source>
</evidence>
<dbReference type="Pfam" id="PF03466">
    <property type="entry name" value="LysR_substrate"/>
    <property type="match status" value="1"/>
</dbReference>
<keyword evidence="2" id="KW-0805">Transcription regulation</keyword>
<dbReference type="GO" id="GO:0003700">
    <property type="term" value="F:DNA-binding transcription factor activity"/>
    <property type="evidence" value="ECO:0007669"/>
    <property type="project" value="InterPro"/>
</dbReference>
<evidence type="ECO:0000256" key="1">
    <source>
        <dbReference type="ARBA" id="ARBA00009437"/>
    </source>
</evidence>
<dbReference type="InterPro" id="IPR005119">
    <property type="entry name" value="LysR_subst-bd"/>
</dbReference>
<dbReference type="AlphaFoldDB" id="A0A5Q0M2T1"/>
<dbReference type="SUPFAM" id="SSF53850">
    <property type="entry name" value="Periplasmic binding protein-like II"/>
    <property type="match status" value="1"/>
</dbReference>
<name>A0A5Q0M2T1_VARPD</name>
<dbReference type="Gene3D" id="1.10.10.10">
    <property type="entry name" value="Winged helix-like DNA-binding domain superfamily/Winged helix DNA-binding domain"/>
    <property type="match status" value="1"/>
</dbReference>
<accession>A0A5Q0M2T1</accession>
<dbReference type="GO" id="GO:0003677">
    <property type="term" value="F:DNA binding"/>
    <property type="evidence" value="ECO:0007669"/>
    <property type="project" value="UniProtKB-KW"/>
</dbReference>
<evidence type="ECO:0000313" key="7">
    <source>
        <dbReference type="Proteomes" id="UP000326780"/>
    </source>
</evidence>
<dbReference type="Proteomes" id="UP000326780">
    <property type="component" value="Chromosome"/>
</dbReference>
<dbReference type="InterPro" id="IPR036388">
    <property type="entry name" value="WH-like_DNA-bd_sf"/>
</dbReference>
<sequence length="308" mass="34084">MNGAIDLRQFRYFLAVSEALHVGRAAARLHISQPPLSRQIRQLEEQLGVALFVRTKVGMTLTRAGAALVPEARLTLAQADKAVAAARAASGAKGGQFVVGYTTVFDRSAIPDVFEPLQKRFPDWRIVSKGKHSIHLVRDIKSGAMDVAFIGLHTEARGLEVRTLREEPVIAALPASHPLARKRRLGFDDLRGESIFRFERRLNPGFYDHCQAFFERIGFQPRTVAEPDDHHILLGLIAEGRGIAFISASLQNVKRKGVVFRPLKEEARGLTSGIAVAYAKDNPSPLLARFLEFVGVEAQRKVKPRSAR</sequence>
<dbReference type="InterPro" id="IPR036390">
    <property type="entry name" value="WH_DNA-bd_sf"/>
</dbReference>
<gene>
    <name evidence="6" type="ORF">GFK26_12670</name>
</gene>
<dbReference type="SUPFAM" id="SSF46785">
    <property type="entry name" value="Winged helix' DNA-binding domain"/>
    <property type="match status" value="1"/>
</dbReference>
<dbReference type="Gene3D" id="3.40.190.10">
    <property type="entry name" value="Periplasmic binding protein-like II"/>
    <property type="match status" value="2"/>
</dbReference>
<protein>
    <submittedName>
        <fullName evidence="6">LysR family transcriptional regulator</fullName>
    </submittedName>
</protein>
<dbReference type="PANTHER" id="PTHR30346">
    <property type="entry name" value="TRANSCRIPTIONAL DUAL REGULATOR HCAR-RELATED"/>
    <property type="match status" value="1"/>
</dbReference>
<comment type="similarity">
    <text evidence="1">Belongs to the LysR transcriptional regulatory family.</text>
</comment>
<feature type="domain" description="HTH lysR-type" evidence="5">
    <location>
        <begin position="5"/>
        <end position="62"/>
    </location>
</feature>
<dbReference type="Pfam" id="PF00126">
    <property type="entry name" value="HTH_1"/>
    <property type="match status" value="1"/>
</dbReference>
<keyword evidence="4" id="KW-0804">Transcription</keyword>